<dbReference type="InterPro" id="IPR004843">
    <property type="entry name" value="Calcineurin-like_PHP"/>
</dbReference>
<feature type="domain" description="Calcineurin-like phosphoesterase" evidence="2">
    <location>
        <begin position="18"/>
        <end position="241"/>
    </location>
</feature>
<reference evidence="3" key="2">
    <citation type="journal article" date="2023" name="IMA Fungus">
        <title>Comparative genomic study of the Penicillium genus elucidates a diverse pangenome and 15 lateral gene transfer events.</title>
        <authorList>
            <person name="Petersen C."/>
            <person name="Sorensen T."/>
            <person name="Nielsen M.R."/>
            <person name="Sondergaard T.E."/>
            <person name="Sorensen J.L."/>
            <person name="Fitzpatrick D.A."/>
            <person name="Frisvad J.C."/>
            <person name="Nielsen K.L."/>
        </authorList>
    </citation>
    <scope>NUCLEOTIDE SEQUENCE</scope>
    <source>
        <strain evidence="3">IBT 30728</strain>
    </source>
</reference>
<dbReference type="Proteomes" id="UP001148312">
    <property type="component" value="Unassembled WGS sequence"/>
</dbReference>
<accession>A0A9W9WUM3</accession>
<dbReference type="Pfam" id="PF00149">
    <property type="entry name" value="Metallophos"/>
    <property type="match status" value="1"/>
</dbReference>
<dbReference type="GO" id="GO:0016787">
    <property type="term" value="F:hydrolase activity"/>
    <property type="evidence" value="ECO:0007669"/>
    <property type="project" value="InterPro"/>
</dbReference>
<feature type="region of interest" description="Disordered" evidence="1">
    <location>
        <begin position="261"/>
        <end position="281"/>
    </location>
</feature>
<keyword evidence="4" id="KW-1185">Reference proteome</keyword>
<proteinExistence type="predicted"/>
<comment type="caution">
    <text evidence="3">The sequence shown here is derived from an EMBL/GenBank/DDBJ whole genome shotgun (WGS) entry which is preliminary data.</text>
</comment>
<dbReference type="InterPro" id="IPR029052">
    <property type="entry name" value="Metallo-depent_PP-like"/>
</dbReference>
<dbReference type="Gene3D" id="3.60.21.10">
    <property type="match status" value="1"/>
</dbReference>
<name>A0A9W9WUM3_9EURO</name>
<dbReference type="PANTHER" id="PTHR37844:SF2">
    <property type="entry name" value="SER_THR PROTEIN PHOSPHATASE SUPERFAMILY (AFU_ORTHOLOGUE AFUA_1G14840)"/>
    <property type="match status" value="1"/>
</dbReference>
<dbReference type="GeneID" id="81626993"/>
<reference evidence="3" key="1">
    <citation type="submission" date="2022-12" db="EMBL/GenBank/DDBJ databases">
        <authorList>
            <person name="Petersen C."/>
        </authorList>
    </citation>
    <scope>NUCLEOTIDE SEQUENCE</scope>
    <source>
        <strain evidence="3">IBT 30728</strain>
    </source>
</reference>
<dbReference type="AlphaFoldDB" id="A0A9W9WUM3"/>
<evidence type="ECO:0000313" key="4">
    <source>
        <dbReference type="Proteomes" id="UP001148312"/>
    </source>
</evidence>
<evidence type="ECO:0000313" key="3">
    <source>
        <dbReference type="EMBL" id="KAJ5476999.1"/>
    </source>
</evidence>
<feature type="compositionally biased region" description="Basic and acidic residues" evidence="1">
    <location>
        <begin position="262"/>
        <end position="281"/>
    </location>
</feature>
<organism evidence="3 4">
    <name type="scientific">Penicillium diatomitis</name>
    <dbReference type="NCBI Taxonomy" id="2819901"/>
    <lineage>
        <taxon>Eukaryota</taxon>
        <taxon>Fungi</taxon>
        <taxon>Dikarya</taxon>
        <taxon>Ascomycota</taxon>
        <taxon>Pezizomycotina</taxon>
        <taxon>Eurotiomycetes</taxon>
        <taxon>Eurotiomycetidae</taxon>
        <taxon>Eurotiales</taxon>
        <taxon>Aspergillaceae</taxon>
        <taxon>Penicillium</taxon>
    </lineage>
</organism>
<gene>
    <name evidence="3" type="ORF">N7539_007143</name>
</gene>
<evidence type="ECO:0000259" key="2">
    <source>
        <dbReference type="Pfam" id="PF00149"/>
    </source>
</evidence>
<dbReference type="PANTHER" id="PTHR37844">
    <property type="entry name" value="SER/THR PROTEIN PHOSPHATASE SUPERFAMILY (AFU_ORTHOLOGUE AFUA_1G14840)"/>
    <property type="match status" value="1"/>
</dbReference>
<dbReference type="RefSeq" id="XP_056787543.1">
    <property type="nucleotide sequence ID" value="XM_056936744.1"/>
</dbReference>
<protein>
    <recommendedName>
        <fullName evidence="2">Calcineurin-like phosphoesterase domain-containing protein</fullName>
    </recommendedName>
</protein>
<dbReference type="SUPFAM" id="SSF56300">
    <property type="entry name" value="Metallo-dependent phosphatases"/>
    <property type="match status" value="1"/>
</dbReference>
<evidence type="ECO:0000256" key="1">
    <source>
        <dbReference type="SAM" id="MobiDB-lite"/>
    </source>
</evidence>
<dbReference type="EMBL" id="JAPWDQ010000010">
    <property type="protein sequence ID" value="KAJ5476999.1"/>
    <property type="molecule type" value="Genomic_DNA"/>
</dbReference>
<sequence>MLKRFNAIFNKHGTAFQVLSDLHLEVNQQYQTYEVPTCAPNLILAGDIGRLCDYEKYRDFLQYQTDRFQQVFLVLGNHEFYSQSFASALESARAMAQEACFEGRLILLHQTRYDMPDSLVTILGCPLWSHIPEDQKGVVTSTIQDFKQIEGWTAEDHNQSHVSDLTWLSHEIDAIQASNRQKPMDERRVVLVVTHHAPSIQRTSHPQYQYSPWRSAFATDVVARMSELTGVKAWVFGHTHYCTDVKERGVRIIANQRGYKFTSDDSKEPKDGFDSRKVIHV</sequence>